<dbReference type="Pfam" id="PF11737">
    <property type="entry name" value="DUF3300"/>
    <property type="match status" value="1"/>
</dbReference>
<dbReference type="PANTHER" id="PTHR40269:SF1">
    <property type="entry name" value="OUTER MEMBRANE PROTEIN"/>
    <property type="match status" value="1"/>
</dbReference>
<keyword evidence="2" id="KW-1185">Reference proteome</keyword>
<proteinExistence type="predicted"/>
<evidence type="ECO:0000313" key="2">
    <source>
        <dbReference type="Proteomes" id="UP000315303"/>
    </source>
</evidence>
<dbReference type="Proteomes" id="UP000315303">
    <property type="component" value="Unassembled WGS sequence"/>
</dbReference>
<comment type="caution">
    <text evidence="1">The sequence shown here is derived from an EMBL/GenBank/DDBJ whole genome shotgun (WGS) entry which is preliminary data.</text>
</comment>
<reference evidence="1 2" key="1">
    <citation type="submission" date="2019-01" db="EMBL/GenBank/DDBJ databases">
        <title>Litorilituus lipolytica sp. nov., isolated from intertidal sand of the Yellow Sea in China.</title>
        <authorList>
            <person name="Liu A."/>
        </authorList>
    </citation>
    <scope>NUCLEOTIDE SEQUENCE [LARGE SCALE GENOMIC DNA]</scope>
    <source>
        <strain evidence="1 2">RZ04</strain>
    </source>
</reference>
<organism evidence="1 2">
    <name type="scientific">Litorilituus lipolyticus</name>
    <dbReference type="NCBI Taxonomy" id="2491017"/>
    <lineage>
        <taxon>Bacteria</taxon>
        <taxon>Pseudomonadati</taxon>
        <taxon>Pseudomonadota</taxon>
        <taxon>Gammaproteobacteria</taxon>
        <taxon>Alteromonadales</taxon>
        <taxon>Colwelliaceae</taxon>
        <taxon>Litorilituus</taxon>
    </lineage>
</organism>
<protein>
    <submittedName>
        <fullName evidence="1">DUF3300 domain-containing protein</fullName>
    </submittedName>
</protein>
<dbReference type="RefSeq" id="WP_140602856.1">
    <property type="nucleotide sequence ID" value="NZ_SAWY01000018.1"/>
</dbReference>
<name>A0A502KWG4_9GAMM</name>
<gene>
    <name evidence="1" type="ORF">EPA86_07715</name>
</gene>
<sequence>MNKFTCLITSVILLTQSIGFAKGIVSENLRYDASPYHEGENYYGDEIEQGELAQLLAPIALYPDTLLTHILIASTYPLEVVHANRWLSNHSEYSQKKISNKLKNKEWDESVKVLVSFPSVLKRLNDDLTWTQKIGDAFLLDEARVLDSIQQLRRQARASGSLDNMSNMTVSYDQNNIVIEPVEQKVIYVPYYDTRIVYGHWGWAHYPPIYWHIPSHIYVRHYSYSRYRPFYWHKAVHISAHFYFGAFHWHKKHVVITPYPKRIHYPDYSRVKVVKSSGSKRWHHKPSHRRGVKYAHSSVKHKYHPRSRITKVRPHHGHIKAKLNKPHKGLNKTVHNTKKENLANKKKVKYSRAHKQHTKKQVKYITQKKEMVAQNKQKKTKQFQQRTIHKPNHTASKPIHNKVKHKTYTAYNKTKTRSKTREK</sequence>
<dbReference type="EMBL" id="SAWY01000018">
    <property type="protein sequence ID" value="TPH15846.1"/>
    <property type="molecule type" value="Genomic_DNA"/>
</dbReference>
<evidence type="ECO:0000313" key="1">
    <source>
        <dbReference type="EMBL" id="TPH15846.1"/>
    </source>
</evidence>
<dbReference type="OrthoDB" id="197257at2"/>
<dbReference type="AlphaFoldDB" id="A0A502KWG4"/>
<dbReference type="PANTHER" id="PTHR40269">
    <property type="entry name" value="OUTER MEMBRANE PROTEIN-RELATED"/>
    <property type="match status" value="1"/>
</dbReference>
<dbReference type="InterPro" id="IPR021728">
    <property type="entry name" value="DUF3300"/>
</dbReference>
<accession>A0A502KWG4</accession>